<dbReference type="InterPro" id="IPR028987">
    <property type="entry name" value="ATP_synth_B-like_membr_sf"/>
</dbReference>
<keyword evidence="9 15" id="KW-1133">Transmembrane helix</keyword>
<dbReference type="Gene3D" id="1.20.5.620">
    <property type="entry name" value="F1F0 ATP synthase subunit B, membrane domain"/>
    <property type="match status" value="1"/>
</dbReference>
<keyword evidence="7 15" id="KW-0812">Transmembrane</keyword>
<dbReference type="NCBIfam" id="TIGR01144">
    <property type="entry name" value="ATP_synt_b"/>
    <property type="match status" value="1"/>
</dbReference>
<dbReference type="SUPFAM" id="SSF81573">
    <property type="entry name" value="F1F0 ATP synthase subunit B, membrane domain"/>
    <property type="match status" value="1"/>
</dbReference>
<keyword evidence="6" id="KW-0138">CF(0)</keyword>
<dbReference type="HAMAP" id="MF_01398">
    <property type="entry name" value="ATP_synth_b_bprime"/>
    <property type="match status" value="1"/>
</dbReference>
<evidence type="ECO:0000256" key="8">
    <source>
        <dbReference type="ARBA" id="ARBA00022781"/>
    </source>
</evidence>
<evidence type="ECO:0000256" key="11">
    <source>
        <dbReference type="ARBA" id="ARBA00023136"/>
    </source>
</evidence>
<evidence type="ECO:0000256" key="5">
    <source>
        <dbReference type="ARBA" id="ARBA00022475"/>
    </source>
</evidence>
<keyword evidence="11 15" id="KW-0472">Membrane</keyword>
<evidence type="ECO:0000256" key="14">
    <source>
        <dbReference type="SAM" id="MobiDB-lite"/>
    </source>
</evidence>
<organism evidence="16">
    <name type="scientific">marine sediment metagenome</name>
    <dbReference type="NCBI Taxonomy" id="412755"/>
    <lineage>
        <taxon>unclassified sequences</taxon>
        <taxon>metagenomes</taxon>
        <taxon>ecological metagenomes</taxon>
    </lineage>
</organism>
<dbReference type="AlphaFoldDB" id="X1I3K7"/>
<keyword evidence="8" id="KW-0375">Hydrogen ion transport</keyword>
<dbReference type="InterPro" id="IPR050059">
    <property type="entry name" value="ATP_synthase_B_chain"/>
</dbReference>
<evidence type="ECO:0000256" key="4">
    <source>
        <dbReference type="ARBA" id="ARBA00022448"/>
    </source>
</evidence>
<feature type="compositionally biased region" description="Basic and acidic residues" evidence="14">
    <location>
        <begin position="60"/>
        <end position="72"/>
    </location>
</feature>
<gene>
    <name evidence="16" type="ORF">S03H2_33973</name>
</gene>
<dbReference type="GO" id="GO:0046961">
    <property type="term" value="F:proton-transporting ATPase activity, rotational mechanism"/>
    <property type="evidence" value="ECO:0007669"/>
    <property type="project" value="TreeGrafter"/>
</dbReference>
<name>X1I3K7_9ZZZZ</name>
<accession>X1I3K7</accession>
<feature type="transmembrane region" description="Helical" evidence="15">
    <location>
        <begin position="12"/>
        <end position="33"/>
    </location>
</feature>
<dbReference type="EMBL" id="BARU01020711">
    <property type="protein sequence ID" value="GAH52138.1"/>
    <property type="molecule type" value="Genomic_DNA"/>
</dbReference>
<dbReference type="Pfam" id="PF00430">
    <property type="entry name" value="ATP-synt_B"/>
    <property type="match status" value="1"/>
</dbReference>
<keyword evidence="12" id="KW-0066">ATP synthesis</keyword>
<feature type="region of interest" description="Disordered" evidence="14">
    <location>
        <begin position="60"/>
        <end position="79"/>
    </location>
</feature>
<keyword evidence="4" id="KW-0813">Transport</keyword>
<evidence type="ECO:0000256" key="15">
    <source>
        <dbReference type="SAM" id="Phobius"/>
    </source>
</evidence>
<dbReference type="GO" id="GO:0015986">
    <property type="term" value="P:proton motive force-driven ATP synthesis"/>
    <property type="evidence" value="ECO:0007669"/>
    <property type="project" value="InterPro"/>
</dbReference>
<comment type="similarity">
    <text evidence="3">Belongs to the ATPase B chain family.</text>
</comment>
<dbReference type="CDD" id="cd06503">
    <property type="entry name" value="ATP-synt_Fo_b"/>
    <property type="match status" value="1"/>
</dbReference>
<comment type="function">
    <text evidence="13">F(1)F(0) ATP synthase produces ATP from ADP in the presence of a proton or sodium gradient. F-type ATPases consist of two structural domains, F(1) containing the extramembraneous catalytic core and F(0) containing the membrane proton channel, linked together by a central stalk and a peripheral stalk. During catalysis, ATP synthesis in the catalytic domain of F(1) is coupled via a rotary mechanism of the central stalk subunits to proton translocation.</text>
</comment>
<dbReference type="InterPro" id="IPR005864">
    <property type="entry name" value="ATP_synth_F0_bsu_bac"/>
</dbReference>
<keyword evidence="5" id="KW-1003">Cell membrane</keyword>
<evidence type="ECO:0000256" key="2">
    <source>
        <dbReference type="ARBA" id="ARBA00004308"/>
    </source>
</evidence>
<evidence type="ECO:0000256" key="7">
    <source>
        <dbReference type="ARBA" id="ARBA00022692"/>
    </source>
</evidence>
<dbReference type="GO" id="GO:0012505">
    <property type="term" value="C:endomembrane system"/>
    <property type="evidence" value="ECO:0007669"/>
    <property type="project" value="UniProtKB-SubCell"/>
</dbReference>
<evidence type="ECO:0000256" key="12">
    <source>
        <dbReference type="ARBA" id="ARBA00023310"/>
    </source>
</evidence>
<comment type="subcellular location">
    <subcellularLocation>
        <location evidence="2">Endomembrane system</location>
    </subcellularLocation>
    <subcellularLocation>
        <location evidence="1">Membrane</location>
        <topology evidence="1">Single-pass membrane protein</topology>
    </subcellularLocation>
</comment>
<evidence type="ECO:0000256" key="9">
    <source>
        <dbReference type="ARBA" id="ARBA00022989"/>
    </source>
</evidence>
<dbReference type="PANTHER" id="PTHR33445:SF1">
    <property type="entry name" value="ATP SYNTHASE SUBUNIT B"/>
    <property type="match status" value="1"/>
</dbReference>
<keyword evidence="10" id="KW-0406">Ion transport</keyword>
<dbReference type="GO" id="GO:0045259">
    <property type="term" value="C:proton-transporting ATP synthase complex"/>
    <property type="evidence" value="ECO:0007669"/>
    <property type="project" value="UniProtKB-KW"/>
</dbReference>
<reference evidence="16" key="1">
    <citation type="journal article" date="2014" name="Front. Microbiol.">
        <title>High frequency of phylogenetically diverse reductive dehalogenase-homologous genes in deep subseafloor sedimentary metagenomes.</title>
        <authorList>
            <person name="Kawai M."/>
            <person name="Futagami T."/>
            <person name="Toyoda A."/>
            <person name="Takaki Y."/>
            <person name="Nishi S."/>
            <person name="Hori S."/>
            <person name="Arai W."/>
            <person name="Tsubouchi T."/>
            <person name="Morono Y."/>
            <person name="Uchiyama I."/>
            <person name="Ito T."/>
            <person name="Fujiyama A."/>
            <person name="Inagaki F."/>
            <person name="Takami H."/>
        </authorList>
    </citation>
    <scope>NUCLEOTIDE SEQUENCE</scope>
    <source>
        <strain evidence="16">Expedition CK06-06</strain>
    </source>
</reference>
<evidence type="ECO:0000313" key="16">
    <source>
        <dbReference type="EMBL" id="GAH52138.1"/>
    </source>
</evidence>
<sequence length="147" mass="16376">MGGLADLGINLPVLVAQIINVAILFGLLYLVAYKPIMRMLDERSRRIKESMKQADDIKEQAAHAEGEVRKQLEAASSEGQERIAQAVQIGEDVKQKAQQEARQEAETLIARARTDIQRERDEAIDELRKEVADLTILAAGKVIDRSL</sequence>
<evidence type="ECO:0000256" key="6">
    <source>
        <dbReference type="ARBA" id="ARBA00022547"/>
    </source>
</evidence>
<dbReference type="InterPro" id="IPR002146">
    <property type="entry name" value="ATP_synth_b/b'su_bac/chlpt"/>
</dbReference>
<evidence type="ECO:0000256" key="13">
    <source>
        <dbReference type="ARBA" id="ARBA00025198"/>
    </source>
</evidence>
<dbReference type="PANTHER" id="PTHR33445">
    <property type="entry name" value="ATP SYNTHASE SUBUNIT B', CHLOROPLASTIC"/>
    <property type="match status" value="1"/>
</dbReference>
<evidence type="ECO:0000256" key="3">
    <source>
        <dbReference type="ARBA" id="ARBA00005513"/>
    </source>
</evidence>
<protein>
    <submittedName>
        <fullName evidence="16">Uncharacterized protein</fullName>
    </submittedName>
</protein>
<evidence type="ECO:0000256" key="1">
    <source>
        <dbReference type="ARBA" id="ARBA00004167"/>
    </source>
</evidence>
<proteinExistence type="inferred from homology"/>
<comment type="caution">
    <text evidence="16">The sequence shown here is derived from an EMBL/GenBank/DDBJ whole genome shotgun (WGS) entry which is preliminary data.</text>
</comment>
<evidence type="ECO:0000256" key="10">
    <source>
        <dbReference type="ARBA" id="ARBA00023065"/>
    </source>
</evidence>
<feature type="non-terminal residue" evidence="16">
    <location>
        <position position="147"/>
    </location>
</feature>